<name>A0A8S5R4I6_9CAUD</name>
<dbReference type="EMBL" id="BK015816">
    <property type="protein sequence ID" value="DAE26374.1"/>
    <property type="molecule type" value="Genomic_DNA"/>
</dbReference>
<reference evidence="1" key="1">
    <citation type="journal article" date="2021" name="Proc. Natl. Acad. Sci. U.S.A.">
        <title>A Catalog of Tens of Thousands of Viruses from Human Metagenomes Reveals Hidden Associations with Chronic Diseases.</title>
        <authorList>
            <person name="Tisza M.J."/>
            <person name="Buck C.B."/>
        </authorList>
    </citation>
    <scope>NUCLEOTIDE SEQUENCE</scope>
    <source>
        <strain evidence="1">CtQ6D10</strain>
    </source>
</reference>
<evidence type="ECO:0000313" key="1">
    <source>
        <dbReference type="EMBL" id="DAE26374.1"/>
    </source>
</evidence>
<protein>
    <submittedName>
        <fullName evidence="1">Thymidylate synthase thyX</fullName>
    </submittedName>
</protein>
<proteinExistence type="predicted"/>
<accession>A0A8S5R4I6</accession>
<sequence>MKIISPSFEILTPLDGQAILKHIELCGRVCYKSEDSNV</sequence>
<organism evidence="1">
    <name type="scientific">Myoviridae sp. ctQ6D10</name>
    <dbReference type="NCBI Taxonomy" id="2827288"/>
    <lineage>
        <taxon>Viruses</taxon>
        <taxon>Duplodnaviria</taxon>
        <taxon>Heunggongvirae</taxon>
        <taxon>Uroviricota</taxon>
        <taxon>Caudoviricetes</taxon>
    </lineage>
</organism>